<feature type="domain" description="Metallo-beta-lactamase" evidence="1">
    <location>
        <begin position="79"/>
        <end position="197"/>
    </location>
</feature>
<proteinExistence type="predicted"/>
<name>A0A8E2DJ48_9APHY</name>
<sequence>MSFLDTVPPSLRDGDVELIFLGTGTSSSIPNVDCLTRTSACRTCLSTLTPEGKKNIRRNTSAVVRVRGRHGHPVTVIIDVGKTFQPAAVEWFPKHGLRRIDAVLITHAHADAINGLDDLRGWTLRGAIQPHVDLYVSKDTFTAVQRSFPYLIAKEYASGGGDVPEFKWHIIEDHVPFEIGDTGVYITPFAVHHGRIFAEAPPHVFNPSPSTISLAVSKTSTPDPSGIPVRTGAVLPAPDPPKIQPYICFGFLIQQAIVYISDVSHIPDDVWTLFESPSPAIQRPPLVLVLDCLGLKPHRAHFSIAQSVATAKRMKADRTYLLGFSHKVSHDEYVAMGEAIGGKRLTTQMLTDSVRKGLGTIEEGQPIWVRPAFDGLKVVVSGNEGVQDEAYD</sequence>
<organism evidence="2 3">
    <name type="scientific">Obba rivulosa</name>
    <dbReference type="NCBI Taxonomy" id="1052685"/>
    <lineage>
        <taxon>Eukaryota</taxon>
        <taxon>Fungi</taxon>
        <taxon>Dikarya</taxon>
        <taxon>Basidiomycota</taxon>
        <taxon>Agaricomycotina</taxon>
        <taxon>Agaricomycetes</taxon>
        <taxon>Polyporales</taxon>
        <taxon>Gelatoporiaceae</taxon>
        <taxon>Obba</taxon>
    </lineage>
</organism>
<reference evidence="2 3" key="1">
    <citation type="submission" date="2016-07" db="EMBL/GenBank/DDBJ databases">
        <title>Draft genome of the white-rot fungus Obba rivulosa 3A-2.</title>
        <authorList>
            <consortium name="DOE Joint Genome Institute"/>
            <person name="Miettinen O."/>
            <person name="Riley R."/>
            <person name="Acob R."/>
            <person name="Barry K."/>
            <person name="Cullen D."/>
            <person name="De Vries R."/>
            <person name="Hainaut M."/>
            <person name="Hatakka A."/>
            <person name="Henrissat B."/>
            <person name="Hilden K."/>
            <person name="Kuo R."/>
            <person name="Labutti K."/>
            <person name="Lipzen A."/>
            <person name="Makela M.R."/>
            <person name="Sandor L."/>
            <person name="Spatafora J.W."/>
            <person name="Grigoriev I.V."/>
            <person name="Hibbett D.S."/>
        </authorList>
    </citation>
    <scope>NUCLEOTIDE SEQUENCE [LARGE SCALE GENOMIC DNA]</scope>
    <source>
        <strain evidence="2 3">3A-2</strain>
    </source>
</reference>
<dbReference type="EMBL" id="KV722483">
    <property type="protein sequence ID" value="OCH87504.1"/>
    <property type="molecule type" value="Genomic_DNA"/>
</dbReference>
<accession>A0A8E2DJ48</accession>
<dbReference type="InterPro" id="IPR001279">
    <property type="entry name" value="Metallo-B-lactamas"/>
</dbReference>
<dbReference type="Pfam" id="PF12706">
    <property type="entry name" value="Lactamase_B_2"/>
    <property type="match status" value="1"/>
</dbReference>
<dbReference type="InterPro" id="IPR036866">
    <property type="entry name" value="RibonucZ/Hydroxyglut_hydro"/>
</dbReference>
<evidence type="ECO:0000313" key="2">
    <source>
        <dbReference type="EMBL" id="OCH87504.1"/>
    </source>
</evidence>
<keyword evidence="3" id="KW-1185">Reference proteome</keyword>
<evidence type="ECO:0000313" key="3">
    <source>
        <dbReference type="Proteomes" id="UP000250043"/>
    </source>
</evidence>
<dbReference type="PANTHER" id="PTHR42663:SF6">
    <property type="entry name" value="HYDROLASE C777.06C-RELATED"/>
    <property type="match status" value="1"/>
</dbReference>
<evidence type="ECO:0000259" key="1">
    <source>
        <dbReference type="Pfam" id="PF12706"/>
    </source>
</evidence>
<dbReference type="SUPFAM" id="SSF56281">
    <property type="entry name" value="Metallo-hydrolase/oxidoreductase"/>
    <property type="match status" value="1"/>
</dbReference>
<dbReference type="CDD" id="cd16279">
    <property type="entry name" value="metallo-hydrolase-like_MBL-fold"/>
    <property type="match status" value="1"/>
</dbReference>
<protein>
    <recommendedName>
        <fullName evidence="1">Metallo-beta-lactamase domain-containing protein</fullName>
    </recommendedName>
</protein>
<gene>
    <name evidence="2" type="ORF">OBBRIDRAFT_820602</name>
</gene>
<dbReference type="Proteomes" id="UP000250043">
    <property type="component" value="Unassembled WGS sequence"/>
</dbReference>
<dbReference type="Gene3D" id="3.60.15.10">
    <property type="entry name" value="Ribonuclease Z/Hydroxyacylglutathione hydrolase-like"/>
    <property type="match status" value="1"/>
</dbReference>
<dbReference type="OrthoDB" id="341300at2759"/>
<dbReference type="PANTHER" id="PTHR42663">
    <property type="entry name" value="HYDROLASE C777.06C-RELATED-RELATED"/>
    <property type="match status" value="1"/>
</dbReference>
<dbReference type="AlphaFoldDB" id="A0A8E2DJ48"/>